<evidence type="ECO:0000256" key="2">
    <source>
        <dbReference type="ARBA" id="ARBA00022692"/>
    </source>
</evidence>
<comment type="caution">
    <text evidence="7">The sequence shown here is derived from an EMBL/GenBank/DDBJ whole genome shotgun (WGS) entry which is preliminary data.</text>
</comment>
<keyword evidence="2" id="KW-0812">Transmembrane</keyword>
<dbReference type="AlphaFoldDB" id="A0A846MZE0"/>
<feature type="domain" description="TonB C-terminal" evidence="6">
    <location>
        <begin position="14"/>
        <end position="106"/>
    </location>
</feature>
<evidence type="ECO:0000313" key="7">
    <source>
        <dbReference type="EMBL" id="NIK88320.1"/>
    </source>
</evidence>
<reference evidence="7 8" key="1">
    <citation type="submission" date="2020-03" db="EMBL/GenBank/DDBJ databases">
        <title>Genomic Encyclopedia of Type Strains, Phase IV (KMG-IV): sequencing the most valuable type-strain genomes for metagenomic binning, comparative biology and taxonomic classification.</title>
        <authorList>
            <person name="Goeker M."/>
        </authorList>
    </citation>
    <scope>NUCLEOTIDE SEQUENCE [LARGE SCALE GENOMIC DNA]</scope>
    <source>
        <strain evidence="7 8">DSM 19867</strain>
    </source>
</reference>
<feature type="chain" id="PRO_5032487701" evidence="5">
    <location>
        <begin position="19"/>
        <end position="200"/>
    </location>
</feature>
<dbReference type="EMBL" id="JAASRM010000001">
    <property type="protein sequence ID" value="NIK88320.1"/>
    <property type="molecule type" value="Genomic_DNA"/>
</dbReference>
<dbReference type="PROSITE" id="PS52015">
    <property type="entry name" value="TONB_CTD"/>
    <property type="match status" value="1"/>
</dbReference>
<keyword evidence="4" id="KW-0472">Membrane</keyword>
<name>A0A846MZE0_9PROT</name>
<dbReference type="Pfam" id="PF03544">
    <property type="entry name" value="TonB_C"/>
    <property type="match status" value="1"/>
</dbReference>
<dbReference type="SUPFAM" id="SSF74653">
    <property type="entry name" value="TolA/TonB C-terminal domain"/>
    <property type="match status" value="1"/>
</dbReference>
<accession>A0A846MZE0</accession>
<dbReference type="RefSeq" id="WP_344100726.1">
    <property type="nucleotide sequence ID" value="NZ_BAAADC010000001.1"/>
</dbReference>
<comment type="subcellular location">
    <subcellularLocation>
        <location evidence="1">Membrane</location>
        <topology evidence="1">Single-pass membrane protein</topology>
    </subcellularLocation>
</comment>
<evidence type="ECO:0000256" key="5">
    <source>
        <dbReference type="SAM" id="SignalP"/>
    </source>
</evidence>
<evidence type="ECO:0000313" key="8">
    <source>
        <dbReference type="Proteomes" id="UP000570514"/>
    </source>
</evidence>
<gene>
    <name evidence="7" type="ORF">FHS83_001638</name>
</gene>
<evidence type="ECO:0000256" key="1">
    <source>
        <dbReference type="ARBA" id="ARBA00004167"/>
    </source>
</evidence>
<evidence type="ECO:0000256" key="4">
    <source>
        <dbReference type="ARBA" id="ARBA00023136"/>
    </source>
</evidence>
<evidence type="ECO:0000256" key="3">
    <source>
        <dbReference type="ARBA" id="ARBA00022989"/>
    </source>
</evidence>
<keyword evidence="5" id="KW-0732">Signal</keyword>
<dbReference type="InterPro" id="IPR006260">
    <property type="entry name" value="TonB/TolA_C"/>
</dbReference>
<keyword evidence="3" id="KW-1133">Transmembrane helix</keyword>
<dbReference type="GO" id="GO:0016020">
    <property type="term" value="C:membrane"/>
    <property type="evidence" value="ECO:0007669"/>
    <property type="project" value="UniProtKB-SubCell"/>
</dbReference>
<sequence length="200" mass="21972">MLKRILMASLLMAGAAHAADTRPVLLSIKECGMHKYNEPLEAKLGFTVTATGAVTDMHVLKSSGNATFDEQVARCVSGYTYKPASHDGVPVAAPDTFNFHQAEVRDLEGDSKAFSDLERDADKRCHKLYPPDRKFMGPQTISIVVVSRKNGGEVETKVMQSAGEKADRNAEICLKKLVADHEELPTTFSRGIAVDWSHRR</sequence>
<dbReference type="Proteomes" id="UP000570514">
    <property type="component" value="Unassembled WGS sequence"/>
</dbReference>
<protein>
    <submittedName>
        <fullName evidence="7">TonB family protein</fullName>
    </submittedName>
</protein>
<dbReference type="NCBIfam" id="TIGR01352">
    <property type="entry name" value="tonB_Cterm"/>
    <property type="match status" value="1"/>
</dbReference>
<feature type="signal peptide" evidence="5">
    <location>
        <begin position="1"/>
        <end position="18"/>
    </location>
</feature>
<dbReference type="InterPro" id="IPR037682">
    <property type="entry name" value="TonB_C"/>
</dbReference>
<dbReference type="GO" id="GO:0055085">
    <property type="term" value="P:transmembrane transport"/>
    <property type="evidence" value="ECO:0007669"/>
    <property type="project" value="InterPro"/>
</dbReference>
<proteinExistence type="predicted"/>
<evidence type="ECO:0000259" key="6">
    <source>
        <dbReference type="PROSITE" id="PS52015"/>
    </source>
</evidence>
<keyword evidence="8" id="KW-1185">Reference proteome</keyword>
<dbReference type="Gene3D" id="3.30.1150.10">
    <property type="match status" value="1"/>
</dbReference>
<organism evidence="7 8">
    <name type="scientific">Rhizomicrobium palustre</name>
    <dbReference type="NCBI Taxonomy" id="189966"/>
    <lineage>
        <taxon>Bacteria</taxon>
        <taxon>Pseudomonadati</taxon>
        <taxon>Pseudomonadota</taxon>
        <taxon>Alphaproteobacteria</taxon>
        <taxon>Micropepsales</taxon>
        <taxon>Micropepsaceae</taxon>
        <taxon>Rhizomicrobium</taxon>
    </lineage>
</organism>